<dbReference type="Proteomes" id="UP000472839">
    <property type="component" value="Unassembled WGS sequence"/>
</dbReference>
<dbReference type="AlphaFoldDB" id="A0A6L4WXG5"/>
<dbReference type="Pfam" id="PF06356">
    <property type="entry name" value="DUF1064"/>
    <property type="match status" value="1"/>
</dbReference>
<accession>A0A6L4WXG5</accession>
<reference evidence="1 2" key="1">
    <citation type="submission" date="2019-10" db="EMBL/GenBank/DDBJ databases">
        <title>Poseidonibacter ostreae sp. nov., isolated from the gut of the Ostrea denselamellosa.</title>
        <authorList>
            <person name="Choi A."/>
        </authorList>
    </citation>
    <scope>NUCLEOTIDE SEQUENCE [LARGE SCALE GENOMIC DNA]</scope>
    <source>
        <strain evidence="1 2">SJOD-M-33</strain>
    </source>
</reference>
<evidence type="ECO:0000313" key="1">
    <source>
        <dbReference type="EMBL" id="KAB7891463.1"/>
    </source>
</evidence>
<proteinExistence type="predicted"/>
<name>A0A6L4WXG5_9BACT</name>
<protein>
    <submittedName>
        <fullName evidence="1">DUF1064 domain-containing protein</fullName>
    </submittedName>
</protein>
<gene>
    <name evidence="1" type="ORF">GBG19_00490</name>
</gene>
<dbReference type="InterPro" id="IPR009414">
    <property type="entry name" value="DUF1064"/>
</dbReference>
<dbReference type="EMBL" id="WFKK01000001">
    <property type="protein sequence ID" value="KAB7891463.1"/>
    <property type="molecule type" value="Genomic_DNA"/>
</dbReference>
<comment type="caution">
    <text evidence="1">The sequence shown here is derived from an EMBL/GenBank/DDBJ whole genome shotgun (WGS) entry which is preliminary data.</text>
</comment>
<evidence type="ECO:0000313" key="2">
    <source>
        <dbReference type="Proteomes" id="UP000472839"/>
    </source>
</evidence>
<sequence length="118" mass="14070">MGNIRTTLLINEKKINFDSKFEAEHYKELLVRERAGQIKDLKLQPSFVVIPEQFHDGKKLSKKIYKGDFQYIENGRTVVVDTKGFKTEVYEIKKRLFLKEFPDIIFKEVFKEVRRATR</sequence>
<organism evidence="1 2">
    <name type="scientific">Poseidonibacter ostreae</name>
    <dbReference type="NCBI Taxonomy" id="2654171"/>
    <lineage>
        <taxon>Bacteria</taxon>
        <taxon>Pseudomonadati</taxon>
        <taxon>Campylobacterota</taxon>
        <taxon>Epsilonproteobacteria</taxon>
        <taxon>Campylobacterales</taxon>
        <taxon>Arcobacteraceae</taxon>
        <taxon>Poseidonibacter</taxon>
    </lineage>
</organism>